<name>A0A852XC18_9MICO</name>
<evidence type="ECO:0000313" key="2">
    <source>
        <dbReference type="EMBL" id="NYG38273.1"/>
    </source>
</evidence>
<gene>
    <name evidence="2" type="ORF">BJY28_002742</name>
</gene>
<reference evidence="2 3" key="1">
    <citation type="submission" date="2020-07" db="EMBL/GenBank/DDBJ databases">
        <title>Sequencing the genomes of 1000 actinobacteria strains.</title>
        <authorList>
            <person name="Klenk H.-P."/>
        </authorList>
    </citation>
    <scope>NUCLEOTIDE SEQUENCE [LARGE SCALE GENOMIC DNA]</scope>
    <source>
        <strain evidence="2 3">DSM 24723</strain>
    </source>
</reference>
<dbReference type="RefSeq" id="WP_179463498.1">
    <property type="nucleotide sequence ID" value="NZ_JACBZX010000001.1"/>
</dbReference>
<comment type="caution">
    <text evidence="2">The sequence shown here is derived from an EMBL/GenBank/DDBJ whole genome shotgun (WGS) entry which is preliminary data.</text>
</comment>
<organism evidence="2 3">
    <name type="scientific">Janibacter alkaliphilus</name>
    <dbReference type="NCBI Taxonomy" id="1069963"/>
    <lineage>
        <taxon>Bacteria</taxon>
        <taxon>Bacillati</taxon>
        <taxon>Actinomycetota</taxon>
        <taxon>Actinomycetes</taxon>
        <taxon>Micrococcales</taxon>
        <taxon>Intrasporangiaceae</taxon>
        <taxon>Janibacter</taxon>
    </lineage>
</organism>
<dbReference type="AlphaFoldDB" id="A0A852XC18"/>
<accession>A0A852XC18</accession>
<keyword evidence="3" id="KW-1185">Reference proteome</keyword>
<evidence type="ECO:0000256" key="1">
    <source>
        <dbReference type="SAM" id="MobiDB-lite"/>
    </source>
</evidence>
<proteinExistence type="predicted"/>
<evidence type="ECO:0000313" key="3">
    <source>
        <dbReference type="Proteomes" id="UP000592181"/>
    </source>
</evidence>
<protein>
    <submittedName>
        <fullName evidence="2">Uncharacterized protein</fullName>
    </submittedName>
</protein>
<dbReference type="EMBL" id="JACBZX010000001">
    <property type="protein sequence ID" value="NYG38273.1"/>
    <property type="molecule type" value="Genomic_DNA"/>
</dbReference>
<feature type="region of interest" description="Disordered" evidence="1">
    <location>
        <begin position="134"/>
        <end position="153"/>
    </location>
</feature>
<dbReference type="Proteomes" id="UP000592181">
    <property type="component" value="Unassembled WGS sequence"/>
</dbReference>
<sequence>MELTERTFRGLARSSPWRWQSVHLVRHAHGGAPEEAVIGARVEAWIRRPGLMRVVADGRTEVFRERARAAARYSTRTWGRGGRRRTLARPGTVIPAVDADGLVTVRPPDTVVDLDDPMWQSYAWIAMLDPAELADGDPDRDPALPAGAEPPPLDPDPYPWAGWPSYAAPVGVEVSDLRETERAGRRTWWARAVPTSAYQPRCSCCPLLPSEVADRIEAEDGGPPLDPGVSYPASFEVALDVGTGICVAVHPQLPSTRSLDAEDSGFDVEIRAVDLDLPKGFFR</sequence>